<evidence type="ECO:0000313" key="2">
    <source>
        <dbReference type="EMBL" id="SFJ92868.1"/>
    </source>
</evidence>
<dbReference type="RefSeq" id="WP_093847853.1">
    <property type="nucleotide sequence ID" value="NZ_FOSG01000002.1"/>
</dbReference>
<proteinExistence type="predicted"/>
<evidence type="ECO:0000256" key="1">
    <source>
        <dbReference type="SAM" id="MobiDB-lite"/>
    </source>
</evidence>
<name>A0A1I3VBZ5_9ACTN</name>
<evidence type="ECO:0000313" key="3">
    <source>
        <dbReference type="Proteomes" id="UP000198928"/>
    </source>
</evidence>
<dbReference type="EMBL" id="FOSG01000002">
    <property type="protein sequence ID" value="SFJ92868.1"/>
    <property type="molecule type" value="Genomic_DNA"/>
</dbReference>
<accession>A0A1I3VBZ5</accession>
<dbReference type="AlphaFoldDB" id="A0A1I3VBZ5"/>
<reference evidence="3" key="1">
    <citation type="submission" date="2016-10" db="EMBL/GenBank/DDBJ databases">
        <authorList>
            <person name="Varghese N."/>
            <person name="Submissions S."/>
        </authorList>
    </citation>
    <scope>NUCLEOTIDE SEQUENCE [LARGE SCALE GENOMIC DNA]</scope>
    <source>
        <strain evidence="3">PL19</strain>
    </source>
</reference>
<feature type="compositionally biased region" description="Gly residues" evidence="1">
    <location>
        <begin position="28"/>
        <end position="43"/>
    </location>
</feature>
<dbReference type="OrthoDB" id="3745543at2"/>
<sequence>MGDKRGNLAAALVCAMAAGLTGCSGGPGGTGGPDSGPGGGLSAGIGRADPAAPGEPGQEGDAPFAGGFGGTRLERSSAGKIMERSAEAMRRAESLRITGWVAGDDGDGRMTIDLALAGGGDCTGTMTIGEGTAEVLSADGRMYMKGDEGFWENQSDGGPGEDMAVEMLSDRWVRTDTGKSGAGPGGFCDLDGLLEDMESGGSGETGKREPVDLDGREVIPLVQEEDGEGTTTAYVANDDDRPYLLRMENEGSDEPGVMDFTGHGEEVVVEAPDPDEVLDLGEMREDSGRHESV</sequence>
<evidence type="ECO:0008006" key="4">
    <source>
        <dbReference type="Google" id="ProtNLM"/>
    </source>
</evidence>
<dbReference type="PROSITE" id="PS51257">
    <property type="entry name" value="PROKAR_LIPOPROTEIN"/>
    <property type="match status" value="1"/>
</dbReference>
<gene>
    <name evidence="2" type="ORF">SAMN05192584_102261</name>
</gene>
<dbReference type="Gene3D" id="2.50.20.20">
    <property type="match status" value="1"/>
</dbReference>
<organism evidence="2 3">
    <name type="scientific">Streptomyces pini</name>
    <dbReference type="NCBI Taxonomy" id="1520580"/>
    <lineage>
        <taxon>Bacteria</taxon>
        <taxon>Bacillati</taxon>
        <taxon>Actinomycetota</taxon>
        <taxon>Actinomycetes</taxon>
        <taxon>Kitasatosporales</taxon>
        <taxon>Streptomycetaceae</taxon>
        <taxon>Streptomyces</taxon>
    </lineage>
</organism>
<keyword evidence="3" id="KW-1185">Reference proteome</keyword>
<protein>
    <recommendedName>
        <fullName evidence="4">Lipoprotein</fullName>
    </recommendedName>
</protein>
<dbReference type="Proteomes" id="UP000198928">
    <property type="component" value="Unassembled WGS sequence"/>
</dbReference>
<feature type="region of interest" description="Disordered" evidence="1">
    <location>
        <begin position="28"/>
        <end position="79"/>
    </location>
</feature>